<sequence length="291" mass="32257">MQPDRRADSPDGDARGVPRPRPRSLVGLGTSTVYPETTASAFELAAELGYDGVELMVGIDPPSTDIDYVHKLQDYHQVAVLSVHSPCLVITQNVWSPDPWQRLRMSCHAAVTLGADLVVVHPPFRWQREYARTFVAGVRELAAETGVTIAVENMYPWRGPGASLQAYLPGWDPTDQDFDDLTLDLSHAATARVRALDYVDAWGPRLRHVHLTDGLGSVKDEHLFPGQGAQDAWEVVRTLAAHGFTGHVIHEINTRRLTRDERELQLGECLAETRHQLAAGRLEAAKAGRRR</sequence>
<feature type="domain" description="Xylose isomerase-like TIM barrel" evidence="2">
    <location>
        <begin position="42"/>
        <end position="261"/>
    </location>
</feature>
<proteinExistence type="predicted"/>
<evidence type="ECO:0000313" key="4">
    <source>
        <dbReference type="Proteomes" id="UP000749311"/>
    </source>
</evidence>
<dbReference type="Proteomes" id="UP000749311">
    <property type="component" value="Unassembled WGS sequence"/>
</dbReference>
<evidence type="ECO:0000256" key="1">
    <source>
        <dbReference type="SAM" id="MobiDB-lite"/>
    </source>
</evidence>
<dbReference type="Gene3D" id="3.20.20.150">
    <property type="entry name" value="Divalent-metal-dependent TIM barrel enzymes"/>
    <property type="match status" value="1"/>
</dbReference>
<organism evidence="3 4">
    <name type="scientific">Brooklawnia cerclae</name>
    <dbReference type="NCBI Taxonomy" id="349934"/>
    <lineage>
        <taxon>Bacteria</taxon>
        <taxon>Bacillati</taxon>
        <taxon>Actinomycetota</taxon>
        <taxon>Actinomycetes</taxon>
        <taxon>Propionibacteriales</taxon>
        <taxon>Propionibacteriaceae</taxon>
        <taxon>Brooklawnia</taxon>
    </lineage>
</organism>
<dbReference type="InterPro" id="IPR013022">
    <property type="entry name" value="Xyl_isomerase-like_TIM-brl"/>
</dbReference>
<dbReference type="GO" id="GO:0016853">
    <property type="term" value="F:isomerase activity"/>
    <property type="evidence" value="ECO:0007669"/>
    <property type="project" value="UniProtKB-KW"/>
</dbReference>
<protein>
    <submittedName>
        <fullName evidence="3">Sugar phosphate isomerase/epimerase</fullName>
    </submittedName>
</protein>
<feature type="region of interest" description="Disordered" evidence="1">
    <location>
        <begin position="1"/>
        <end position="29"/>
    </location>
</feature>
<dbReference type="SUPFAM" id="SSF51658">
    <property type="entry name" value="Xylose isomerase-like"/>
    <property type="match status" value="1"/>
</dbReference>
<dbReference type="PANTHER" id="PTHR12110">
    <property type="entry name" value="HYDROXYPYRUVATE ISOMERASE"/>
    <property type="match status" value="1"/>
</dbReference>
<dbReference type="InterPro" id="IPR050312">
    <property type="entry name" value="IolE/XylAMocC-like"/>
</dbReference>
<comment type="caution">
    <text evidence="3">The sequence shown here is derived from an EMBL/GenBank/DDBJ whole genome shotgun (WGS) entry which is preliminary data.</text>
</comment>
<dbReference type="Pfam" id="PF01261">
    <property type="entry name" value="AP_endonuc_2"/>
    <property type="match status" value="1"/>
</dbReference>
<keyword evidence="4" id="KW-1185">Reference proteome</keyword>
<accession>A0ABX0SB17</accession>
<dbReference type="InterPro" id="IPR036237">
    <property type="entry name" value="Xyl_isomerase-like_sf"/>
</dbReference>
<evidence type="ECO:0000259" key="2">
    <source>
        <dbReference type="Pfam" id="PF01261"/>
    </source>
</evidence>
<feature type="compositionally biased region" description="Basic and acidic residues" evidence="1">
    <location>
        <begin position="1"/>
        <end position="16"/>
    </location>
</feature>
<reference evidence="3 4" key="1">
    <citation type="submission" date="2020-02" db="EMBL/GenBank/DDBJ databases">
        <title>Sequencing the genomes of 1000 actinobacteria strains.</title>
        <authorList>
            <person name="Klenk H.-P."/>
        </authorList>
    </citation>
    <scope>NUCLEOTIDE SEQUENCE [LARGE SCALE GENOMIC DNA]</scope>
    <source>
        <strain evidence="3 4">DSM 19609</strain>
    </source>
</reference>
<dbReference type="PANTHER" id="PTHR12110:SF47">
    <property type="match status" value="1"/>
</dbReference>
<evidence type="ECO:0000313" key="3">
    <source>
        <dbReference type="EMBL" id="NIH55593.1"/>
    </source>
</evidence>
<name>A0ABX0SB17_9ACTN</name>
<gene>
    <name evidence="3" type="ORF">FB473_000238</name>
</gene>
<dbReference type="RefSeq" id="WP_341769994.1">
    <property type="nucleotide sequence ID" value="NZ_BAAAOO010000012.1"/>
</dbReference>
<dbReference type="EMBL" id="JAAMOZ010000001">
    <property type="protein sequence ID" value="NIH55593.1"/>
    <property type="molecule type" value="Genomic_DNA"/>
</dbReference>
<keyword evidence="3" id="KW-0413">Isomerase</keyword>